<evidence type="ECO:0000256" key="3">
    <source>
        <dbReference type="ARBA" id="ARBA00022679"/>
    </source>
</evidence>
<dbReference type="eggNOG" id="COG2205">
    <property type="taxonomic scope" value="Bacteria"/>
</dbReference>
<evidence type="ECO:0000313" key="15">
    <source>
        <dbReference type="Proteomes" id="UP000019489"/>
    </source>
</evidence>
<feature type="compositionally biased region" description="Low complexity" evidence="11">
    <location>
        <begin position="250"/>
        <end position="262"/>
    </location>
</feature>
<accession>W9GDF8</accession>
<dbReference type="GO" id="GO:0016301">
    <property type="term" value="F:kinase activity"/>
    <property type="evidence" value="ECO:0007669"/>
    <property type="project" value="UniProtKB-KW"/>
</dbReference>
<evidence type="ECO:0000256" key="2">
    <source>
        <dbReference type="ARBA" id="ARBA00022553"/>
    </source>
</evidence>
<keyword evidence="3" id="KW-0808">Transferase</keyword>
<keyword evidence="15" id="KW-1185">Reference proteome</keyword>
<evidence type="ECO:0000256" key="8">
    <source>
        <dbReference type="ARBA" id="ARBA00022989"/>
    </source>
</evidence>
<evidence type="ECO:0000256" key="6">
    <source>
        <dbReference type="ARBA" id="ARBA00022777"/>
    </source>
</evidence>
<dbReference type="RefSeq" id="WP_051509853.1">
    <property type="nucleotide sequence ID" value="NZ_AWSA01000003.1"/>
</dbReference>
<dbReference type="GO" id="GO:0000160">
    <property type="term" value="P:phosphorelay signal transduction system"/>
    <property type="evidence" value="ECO:0007669"/>
    <property type="project" value="UniProtKB-KW"/>
</dbReference>
<dbReference type="InterPro" id="IPR038318">
    <property type="entry name" value="KdpD_sf"/>
</dbReference>
<gene>
    <name evidence="14" type="ORF">N865_18660</name>
</gene>
<keyword evidence="4 12" id="KW-0812">Transmembrane</keyword>
<name>W9GDF8_9MICO</name>
<dbReference type="STRING" id="1386089.N865_18660"/>
<feature type="transmembrane region" description="Helical" evidence="12">
    <location>
        <begin position="90"/>
        <end position="110"/>
    </location>
</feature>
<evidence type="ECO:0000313" key="14">
    <source>
        <dbReference type="EMBL" id="EWT03252.1"/>
    </source>
</evidence>
<comment type="caution">
    <text evidence="14">The sequence shown here is derived from an EMBL/GenBank/DDBJ whole genome shotgun (WGS) entry which is preliminary data.</text>
</comment>
<keyword evidence="10 12" id="KW-0472">Membrane</keyword>
<evidence type="ECO:0000256" key="12">
    <source>
        <dbReference type="SAM" id="Phobius"/>
    </source>
</evidence>
<dbReference type="AlphaFoldDB" id="W9GDF8"/>
<feature type="transmembrane region" description="Helical" evidence="12">
    <location>
        <begin position="43"/>
        <end position="70"/>
    </location>
</feature>
<evidence type="ECO:0000256" key="5">
    <source>
        <dbReference type="ARBA" id="ARBA00022741"/>
    </source>
</evidence>
<dbReference type="GO" id="GO:0016020">
    <property type="term" value="C:membrane"/>
    <property type="evidence" value="ECO:0007669"/>
    <property type="project" value="UniProtKB-SubCell"/>
</dbReference>
<evidence type="ECO:0000256" key="4">
    <source>
        <dbReference type="ARBA" id="ARBA00022692"/>
    </source>
</evidence>
<feature type="region of interest" description="Disordered" evidence="11">
    <location>
        <begin position="241"/>
        <end position="262"/>
    </location>
</feature>
<evidence type="ECO:0000256" key="1">
    <source>
        <dbReference type="ARBA" id="ARBA00004141"/>
    </source>
</evidence>
<reference evidence="14 15" key="1">
    <citation type="submission" date="2013-08" db="EMBL/GenBank/DDBJ databases">
        <title>Intrasporangium oryzae NRRL B-24470.</title>
        <authorList>
            <person name="Liu H."/>
            <person name="Wang G."/>
        </authorList>
    </citation>
    <scope>NUCLEOTIDE SEQUENCE [LARGE SCALE GENOMIC DNA]</scope>
    <source>
        <strain evidence="14 15">NRRL B-24470</strain>
    </source>
</reference>
<sequence>MTTEWLTLHRGAVRWAAALVPLALAGLLALFRDSMSQSTQAMLLVLPVVAAAATGDRVAGVISALAAAGGFDFFLTVPYLSLSIHQRDDLVLAVALVVVGLAVTELALWGHRAQAAAQRRDGYLAGMLELLAIAPDSEGRALPRAVAKSMTSLLDVDRCEWVEGTPSPDDAVVDSQGRVTVRGHDLRVGVVGLPTDSWTAVPVDEAGRTVGYFRVAAASRVVRPTPDQLRAAVLLAGQVLRAGPSGGGRSRSSPGPSSPQQG</sequence>
<evidence type="ECO:0000256" key="10">
    <source>
        <dbReference type="ARBA" id="ARBA00023136"/>
    </source>
</evidence>
<dbReference type="GO" id="GO:0005524">
    <property type="term" value="F:ATP binding"/>
    <property type="evidence" value="ECO:0007669"/>
    <property type="project" value="UniProtKB-KW"/>
</dbReference>
<evidence type="ECO:0000256" key="7">
    <source>
        <dbReference type="ARBA" id="ARBA00022840"/>
    </source>
</evidence>
<dbReference type="EMBL" id="AWSA01000003">
    <property type="protein sequence ID" value="EWT03252.1"/>
    <property type="molecule type" value="Genomic_DNA"/>
</dbReference>
<keyword evidence="7" id="KW-0067">ATP-binding</keyword>
<keyword evidence="5" id="KW-0547">Nucleotide-binding</keyword>
<protein>
    <submittedName>
        <fullName evidence="14">Histidine kinase</fullName>
    </submittedName>
</protein>
<evidence type="ECO:0000259" key="13">
    <source>
        <dbReference type="Pfam" id="PF13493"/>
    </source>
</evidence>
<feature type="domain" description="Sensor protein KdpD transmembrane" evidence="13">
    <location>
        <begin position="16"/>
        <end position="120"/>
    </location>
</feature>
<proteinExistence type="predicted"/>
<feature type="transmembrane region" description="Helical" evidence="12">
    <location>
        <begin position="12"/>
        <end position="31"/>
    </location>
</feature>
<keyword evidence="6 14" id="KW-0418">Kinase</keyword>
<keyword evidence="9" id="KW-0902">Two-component regulatory system</keyword>
<keyword evidence="2" id="KW-0597">Phosphoprotein</keyword>
<dbReference type="Proteomes" id="UP000019489">
    <property type="component" value="Unassembled WGS sequence"/>
</dbReference>
<dbReference type="InterPro" id="IPR025201">
    <property type="entry name" value="KdpD_TM"/>
</dbReference>
<comment type="subcellular location">
    <subcellularLocation>
        <location evidence="1">Membrane</location>
        <topology evidence="1">Multi-pass membrane protein</topology>
    </subcellularLocation>
</comment>
<evidence type="ECO:0000256" key="11">
    <source>
        <dbReference type="SAM" id="MobiDB-lite"/>
    </source>
</evidence>
<keyword evidence="8 12" id="KW-1133">Transmembrane helix</keyword>
<evidence type="ECO:0000256" key="9">
    <source>
        <dbReference type="ARBA" id="ARBA00023012"/>
    </source>
</evidence>
<dbReference type="Gene3D" id="1.20.120.620">
    <property type="entry name" value="Backbone structure of the membrane domain of e. Coli histidine kinase receptor kdpd"/>
    <property type="match status" value="1"/>
</dbReference>
<organism evidence="14 15">
    <name type="scientific">Intrasporangium oryzae NRRL B-24470</name>
    <dbReference type="NCBI Taxonomy" id="1386089"/>
    <lineage>
        <taxon>Bacteria</taxon>
        <taxon>Bacillati</taxon>
        <taxon>Actinomycetota</taxon>
        <taxon>Actinomycetes</taxon>
        <taxon>Micrococcales</taxon>
        <taxon>Intrasporangiaceae</taxon>
        <taxon>Intrasporangium</taxon>
    </lineage>
</organism>
<dbReference type="Pfam" id="PF13493">
    <property type="entry name" value="DUF4118"/>
    <property type="match status" value="1"/>
</dbReference>